<accession>A0ACC1N6D8</accession>
<dbReference type="EMBL" id="JAPDGR010002827">
    <property type="protein sequence ID" value="KAJ2974036.1"/>
    <property type="molecule type" value="Genomic_DNA"/>
</dbReference>
<name>A0ACC1N6D8_9PEZI</name>
<organism evidence="1 2">
    <name type="scientific">Xylaria curta</name>
    <dbReference type="NCBI Taxonomy" id="42375"/>
    <lineage>
        <taxon>Eukaryota</taxon>
        <taxon>Fungi</taxon>
        <taxon>Dikarya</taxon>
        <taxon>Ascomycota</taxon>
        <taxon>Pezizomycotina</taxon>
        <taxon>Sordariomycetes</taxon>
        <taxon>Xylariomycetidae</taxon>
        <taxon>Xylariales</taxon>
        <taxon>Xylariaceae</taxon>
        <taxon>Xylaria</taxon>
    </lineage>
</organism>
<protein>
    <submittedName>
        <fullName evidence="1">Uncharacterized protein</fullName>
    </submittedName>
</protein>
<comment type="caution">
    <text evidence="1">The sequence shown here is derived from an EMBL/GenBank/DDBJ whole genome shotgun (WGS) entry which is preliminary data.</text>
</comment>
<evidence type="ECO:0000313" key="2">
    <source>
        <dbReference type="Proteomes" id="UP001143856"/>
    </source>
</evidence>
<dbReference type="Proteomes" id="UP001143856">
    <property type="component" value="Unassembled WGS sequence"/>
</dbReference>
<gene>
    <name evidence="1" type="ORF">NUW58_g8790</name>
</gene>
<keyword evidence="2" id="KW-1185">Reference proteome</keyword>
<sequence length="688" mass="76256">MAQRVPTLYHDNSRNKRSGQPLPRKKSSKRRKEDHDREAEIRAMSQFMPVRPATDDWTAGRPVKRESKQFGFGSSATTDHPASDISLPVPESLHSAMSSDSEQISWKVSAFDALSPRPTLRYSSNPITSWAPGSGLVRSQSTRKKIAASMKISEPALHAHQRIHDLADDLDASDLREVMERDKRRRQRKIEKERERAERRLARRAEKQRTEEAAAAISGSPPPANLERGVLGREIPSAGDRTSAVITSSRRRSSSDSRRRSRQSSQIEDPDSRMKTPSPLDDFYRTDSIPPPEPSSLPKATESAASSHQAESISARSSSPRLFGFIRSKKSNSPTPEQLAPTTVHSPPSASIKLDDAESLSRTSDSRSSRPWLSLFKWGRNRRGSGPSSFSNTSRDSMLGANNQPTPPMSYIPARKSIQGVPKRTMSRFREDLPELPLSPPDSRMASPEAEPIPAEPLPVIPDDKAVRYDTPVEGHRYQEAMRATPISIHRDEVQPSPAPHSMSLASIDSEASWLSGRISRKRTSSGMRTSLQYPPRTVSALSGESEGQNSEHTEDDNIVDDEYLNSVVPARLHRLSTGEARPSSDEEDDLSPKWGAVGQTPTVIQHSETMRSREGVLQSYDDKEFGSANESEDDEGGQSPVEPQRATSVRLSKGHYRNFSAGSAKLLEVSPRVSGDHKRSAINRRSR</sequence>
<evidence type="ECO:0000313" key="1">
    <source>
        <dbReference type="EMBL" id="KAJ2974036.1"/>
    </source>
</evidence>
<reference evidence="1" key="1">
    <citation type="submission" date="2022-10" db="EMBL/GenBank/DDBJ databases">
        <title>Genome Sequence of Xylaria curta.</title>
        <authorList>
            <person name="Buettner E."/>
        </authorList>
    </citation>
    <scope>NUCLEOTIDE SEQUENCE</scope>
    <source>
        <strain evidence="1">Babe10</strain>
    </source>
</reference>
<proteinExistence type="predicted"/>